<keyword evidence="3" id="KW-1185">Reference proteome</keyword>
<evidence type="ECO:0000313" key="2">
    <source>
        <dbReference type="EMBL" id="TMQ74538.1"/>
    </source>
</evidence>
<proteinExistence type="predicted"/>
<accession>A0A5S4EGY0</accession>
<sequence>MGQTSQTVLSFGRRLASNPANVGLSGNSGSSGAADASAGAGGVGCV</sequence>
<evidence type="ECO:0000256" key="1">
    <source>
        <dbReference type="SAM" id="MobiDB-lite"/>
    </source>
</evidence>
<feature type="compositionally biased region" description="Low complexity" evidence="1">
    <location>
        <begin position="20"/>
        <end position="38"/>
    </location>
</feature>
<reference evidence="2 3" key="1">
    <citation type="submission" date="2019-04" db="EMBL/GenBank/DDBJ databases">
        <title>A novel phosphate-accumulating bacterium identified in bioreactor for phosphate removal from wastewater.</title>
        <authorList>
            <person name="Kotlyarov R.Y."/>
            <person name="Beletsky A.V."/>
            <person name="Kallistova A.Y."/>
            <person name="Dorofeev A.G."/>
            <person name="Nikolaev Y.Y."/>
            <person name="Pimenov N.V."/>
            <person name="Ravin N.V."/>
            <person name="Mardanov A.V."/>
        </authorList>
    </citation>
    <scope>NUCLEOTIDE SEQUENCE [LARGE SCALE GENOMIC DNA]</scope>
    <source>
        <strain evidence="2 3">Bin19</strain>
    </source>
</reference>
<feature type="region of interest" description="Disordered" evidence="1">
    <location>
        <begin position="17"/>
        <end position="46"/>
    </location>
</feature>
<evidence type="ECO:0000313" key="3">
    <source>
        <dbReference type="Proteomes" id="UP000306324"/>
    </source>
</evidence>
<comment type="caution">
    <text evidence="2">The sequence shown here is derived from an EMBL/GenBank/DDBJ whole genome shotgun (WGS) entry which is preliminary data.</text>
</comment>
<organism evidence="2 3">
    <name type="scientific">Candidatus Accumulibacter phosphatis</name>
    <dbReference type="NCBI Taxonomy" id="327160"/>
    <lineage>
        <taxon>Bacteria</taxon>
        <taxon>Pseudomonadati</taxon>
        <taxon>Pseudomonadota</taxon>
        <taxon>Betaproteobacteria</taxon>
        <taxon>Candidatus Accumulibacter</taxon>
    </lineage>
</organism>
<protein>
    <submittedName>
        <fullName evidence="2">Uncharacterized protein</fullName>
    </submittedName>
</protein>
<dbReference type="Proteomes" id="UP000306324">
    <property type="component" value="Unassembled WGS sequence"/>
</dbReference>
<dbReference type="AlphaFoldDB" id="A0A5S4EGY0"/>
<dbReference type="EMBL" id="SWAD01000191">
    <property type="protein sequence ID" value="TMQ74538.1"/>
    <property type="molecule type" value="Genomic_DNA"/>
</dbReference>
<name>A0A5S4EGY0_9PROT</name>
<gene>
    <name evidence="2" type="ORF">ACCUM_0001</name>
</gene>